<evidence type="ECO:0000256" key="1">
    <source>
        <dbReference type="SAM" id="MobiDB-lite"/>
    </source>
</evidence>
<feature type="chain" id="PRO_5029675987" evidence="3">
    <location>
        <begin position="30"/>
        <end position="2824"/>
    </location>
</feature>
<keyword evidence="5" id="KW-1185">Reference proteome</keyword>
<proteinExistence type="predicted"/>
<keyword evidence="2" id="KW-1133">Transmembrane helix</keyword>
<feature type="compositionally biased region" description="Polar residues" evidence="1">
    <location>
        <begin position="2552"/>
        <end position="2563"/>
    </location>
</feature>
<feature type="compositionally biased region" description="Gly residues" evidence="1">
    <location>
        <begin position="45"/>
        <end position="55"/>
    </location>
</feature>
<feature type="region of interest" description="Disordered" evidence="1">
    <location>
        <begin position="938"/>
        <end position="1008"/>
    </location>
</feature>
<feature type="region of interest" description="Disordered" evidence="1">
    <location>
        <begin position="2246"/>
        <end position="2282"/>
    </location>
</feature>
<keyword evidence="3" id="KW-0732">Signal</keyword>
<feature type="region of interest" description="Disordered" evidence="1">
    <location>
        <begin position="26"/>
        <end position="97"/>
    </location>
</feature>
<feature type="compositionally biased region" description="Polar residues" evidence="1">
    <location>
        <begin position="972"/>
        <end position="997"/>
    </location>
</feature>
<feature type="compositionally biased region" description="Basic and acidic residues" evidence="1">
    <location>
        <begin position="941"/>
        <end position="953"/>
    </location>
</feature>
<accession>A0A7M5WY01</accession>
<keyword evidence="2" id="KW-0812">Transmembrane</keyword>
<feature type="compositionally biased region" description="Low complexity" evidence="1">
    <location>
        <begin position="2253"/>
        <end position="2264"/>
    </location>
</feature>
<feature type="compositionally biased region" description="Low complexity" evidence="1">
    <location>
        <begin position="2597"/>
        <end position="2606"/>
    </location>
</feature>
<reference evidence="4" key="1">
    <citation type="submission" date="2021-01" db="UniProtKB">
        <authorList>
            <consortium name="EnsemblMetazoa"/>
        </authorList>
    </citation>
    <scope>IDENTIFICATION</scope>
</reference>
<feature type="compositionally biased region" description="Gly residues" evidence="1">
    <location>
        <begin position="2579"/>
        <end position="2596"/>
    </location>
</feature>
<feature type="region of interest" description="Disordered" evidence="1">
    <location>
        <begin position="2529"/>
        <end position="2620"/>
    </location>
</feature>
<evidence type="ECO:0000256" key="2">
    <source>
        <dbReference type="SAM" id="Phobius"/>
    </source>
</evidence>
<name>A0A7M5WY01_9CNID</name>
<feature type="region of interest" description="Disordered" evidence="1">
    <location>
        <begin position="2702"/>
        <end position="2730"/>
    </location>
</feature>
<dbReference type="Proteomes" id="UP000594262">
    <property type="component" value="Unplaced"/>
</dbReference>
<feature type="compositionally biased region" description="Low complexity" evidence="1">
    <location>
        <begin position="2531"/>
        <end position="2551"/>
    </location>
</feature>
<feature type="compositionally biased region" description="Polar residues" evidence="1">
    <location>
        <begin position="2702"/>
        <end position="2714"/>
    </location>
</feature>
<dbReference type="RefSeq" id="XP_066928102.1">
    <property type="nucleotide sequence ID" value="XM_067072001.1"/>
</dbReference>
<evidence type="ECO:0000313" key="4">
    <source>
        <dbReference type="EnsemblMetazoa" id="CLYHEMP014567.2"/>
    </source>
</evidence>
<evidence type="ECO:0000256" key="3">
    <source>
        <dbReference type="SAM" id="SignalP"/>
    </source>
</evidence>
<feature type="transmembrane region" description="Helical" evidence="2">
    <location>
        <begin position="2736"/>
        <end position="2759"/>
    </location>
</feature>
<evidence type="ECO:0000313" key="5">
    <source>
        <dbReference type="Proteomes" id="UP000594262"/>
    </source>
</evidence>
<keyword evidence="2" id="KW-0472">Membrane</keyword>
<feature type="signal peptide" evidence="3">
    <location>
        <begin position="1"/>
        <end position="29"/>
    </location>
</feature>
<feature type="region of interest" description="Disordered" evidence="1">
    <location>
        <begin position="654"/>
        <end position="677"/>
    </location>
</feature>
<protein>
    <submittedName>
        <fullName evidence="4">Uncharacterized protein</fullName>
    </submittedName>
</protein>
<dbReference type="GeneID" id="136815549"/>
<feature type="compositionally biased region" description="Basic and acidic residues" evidence="1">
    <location>
        <begin position="32"/>
        <end position="43"/>
    </location>
</feature>
<feature type="compositionally biased region" description="Low complexity" evidence="1">
    <location>
        <begin position="2564"/>
        <end position="2578"/>
    </location>
</feature>
<organism evidence="4 5">
    <name type="scientific">Clytia hemisphaerica</name>
    <dbReference type="NCBI Taxonomy" id="252671"/>
    <lineage>
        <taxon>Eukaryota</taxon>
        <taxon>Metazoa</taxon>
        <taxon>Cnidaria</taxon>
        <taxon>Hydrozoa</taxon>
        <taxon>Hydroidolina</taxon>
        <taxon>Leptothecata</taxon>
        <taxon>Obeliida</taxon>
        <taxon>Clytiidae</taxon>
        <taxon>Clytia</taxon>
    </lineage>
</organism>
<feature type="compositionally biased region" description="Basic and acidic residues" evidence="1">
    <location>
        <begin position="2607"/>
        <end position="2617"/>
    </location>
</feature>
<dbReference type="EnsemblMetazoa" id="CLYHEMT014567.2">
    <property type="protein sequence ID" value="CLYHEMP014567.2"/>
    <property type="gene ID" value="CLYHEMG014567"/>
</dbReference>
<sequence length="2824" mass="313622">MRTSRIKMKKKSIFGMLMVTVVLISQASGQENPKEESTQKELEEGGGGGRGGGNDGSSQVGDGKTKGANVEGESGSSGAGKNESSRSNQHSPGGKDPKALLAKVKQEDLVEIRSILGLKDDASIIDIVAAMAMTNDPKRAMEISKILAQYMPGPNGPDGPVMPIDKIKEELGQLDKEWIQFLSRSILEMGSVTVDRIKELLNRDAIMVEDISMFLMMKKIVENLSEGSKAKLVQMSKLCQGGNTSDLSLFKRWSELKESKQEKIMDYLKKFQPMKKEQIEKIITSLANSQKLEDLAKLLNVSSNVRAILAKIVDDESASSPELMENVTTFLRQNTPVDSEMIREMVEKMSGKEFALLAMMVGVRESKNETLIVEKLLSGKYEKAIQYVKAKINVGGYDDGDDDGDNSHGGWCPETGELLTVQEIKEKLKDLDADWVTILGKNNLDLPGNIITVGTIEKTLTANDGRKRIKEISLFFRMKELVDDENMAKLVEMLKPCEGAKADIKSVFRKWGESKESIQVKAFEFVKNLQPLGIDEIKKIVNALANSQKLEELAKLVGVNSNVNTIIAEITKGEMSEEIEEFLKDNKPIIDIEILKTIIERMQNGDLLRLVEMVGTPANADKESKDYSKIIQKISELKGQKKADVFSFLKRHMSCEPDGPGSPNGPGGPNGPDGPNGPVGPYSSVLFMIDERKDALGTILKKGLAKYIEKRERINVFDRIRKVEMKMKLVNEDEFRTNVKCINRRPASPFDCNLFLGPYPVGECLVKRINFKLLVFLSNEKIGEKILPLNITLGHVKMDLGSPSNETSRRFYVKERQLLRVTTKPGTEDDKHGPVSYNDLKLDREIKPVPACNLPDDFKMAYRGLCVQSQINIECLNASDFSKVWLLSSNQKQKLACDDKRRAVPLMSDHSIQYVPSFDNKDAILKVFYGCSQNVMSLTPPDDKDKQSGKKNDQSQGTGKEGDQTQEPGKESGQSQEPGKESGQSQEPGKEGGQSQIPGPGSAVGIPLPGPLPAIFDLREGKSFFSKGLEVIFEVEKAPPRVEFNVKPNIGEVFSRNIPYQQKEGNRRYQPTLLTIEEIMDGPFSYERGKGKSLVVHTENGKGGLVLWQTVQTDPTLIQKKCTGDPDFKTFKMPILLKRDCQIKFENRAEKILRYSINVYAWDGKKELGKALINLALIESGTAFSIRTMKLTFKQINCEGKVDKLCKPKCDGQLVSTAVKQCGECIRGNTNRTQSDHYKCGICLNDLLIIINKYKETPRKYKKDCNGTCAGSADNSECGVCLRKGDIEARAALKDECGQCKNNPNKKICEPGSLAIKAYAPKAYDEYLTFPINICLNEQHQGVKTCALHGKQLQVVCPLTVANKIKHPTKCLVSSLRKGCRPRILPFKREKGKTCFTAHLLGACPSGQYELKCKSDNTEIVPQPFTIRHFPKTEIESIKPQTYKHGPNFFELSVKGLHAGKLYSCCYQPCPLEKQHQCCSKAVLPSTDGSKMKCPFRNIPSKVKGPLQLYVRGCACRKSEPTELTFDCVDPIYMKHRIIRRRARGTAIGFYYILRVHFNGTISQREGCDKKVFIKTRRRGELDVILTPQDMNQKKISIPNTCLKCSTANGSLEIPMENDCPGKNNAMELSSCDAGIFPKLKQINSFRWELLGGNPGLTFEVSKWKKPYLPLRRKEFQDQGWADVAGKDYEFQFHYKNKLSRDCVSQYNVTVATDSSITCELKVRPESDYVWVILKKCGRFISRKEYSFSWNVTLNETAQEEASTSFRLNLKKFVRSERMVAKVHGVVYDSAGSEICKTKPLHRIIKGIQRELYINGGKEKICVPCDRVKPISLFGRYFETKNGEKKSIKLGKNPKGFEWSCQSGEAPCFPEDLEQITDQRKWIFNASALACERSYMVQLGYRGLDAVLQIDRASVCAPTIRACWPVPQRDKDPEELKFICRVKGMNLTIDDVDVAFAPLSDTTEKEYAPEFNISHINLDLKPMKKHPNLFDFVATVSRDVFTPFLCYRFEISVGDDSDVTTKNVELCRPGKPTNCTLDVSLADGAATAIAFNTSFDVSMTGCESQDKDIYCNVYMKNRDGKFMPLISASDNCDLMRIKSLPPGKEENNMKQKLKACAFISDNKIEACLEYEIVVERGKNTTVSEAVMTAIDNLSEADGEQDAITQTIATSLEQLTELADSNEGGSAEEEVFAQKAATALVDLEPDDSVRKLFVDVVDSEATEAIGETVKGLAITFAAQTNPKKIEPLDSEVADAGSDGSDTGSDGDSGKRRRRRRSLDGNEDEENDIFEDRLLDSVELTSEINVLESAIFPISYDNIDYESKTTFLGKLPTYKRSIVQNKEEEVDSTNRKFKLLYTLYETVPTNMNLHQANGLSISFDNATKDKYDSWTCSEDGNICQGFYLSISYIFGDIWSDNTIEDKDLVTPVTSASFVNPSDSTDSNYQLVEDSDVTIPMTFNYEGNQTDLSMLMCHQWDSTSFTTVGCQTTTNNETVPYTVNCHCSSNLDKHIAVFLVSFDALVDIAEEEEEAAERLATTTTTTTIATSAPETTEASQGNWNGTERNLNNVDGGSDGNNVTDGNGNGGAGNNGTDGNGNGVDGNDSDGNGANEEKGAQEPKKSTFKFSMNHNYNTFIAKYVNQAAAETDVCNSVKAIHANLVNITNCKISAGSIVVQFDLTAQQTVLDETSTVLKNTFKEDYELSTSQGNLPVTSTSLYQDGDYKGPAKPTEDDDDGDKTVLIIIVVVVVLVVVIAVAVIIFMVHKKNQRNVRNKKPPTTATEPHPITVSTAFKVKVDPNDGYSKMRQSPNQSPPIHGGISNPTYQGKP</sequence>
<feature type="compositionally biased region" description="Gly residues" evidence="1">
    <location>
        <begin position="662"/>
        <end position="671"/>
    </location>
</feature>
<feature type="region of interest" description="Disordered" evidence="1">
    <location>
        <begin position="2766"/>
        <end position="2824"/>
    </location>
</feature>